<evidence type="ECO:0008006" key="4">
    <source>
        <dbReference type="Google" id="ProtNLM"/>
    </source>
</evidence>
<dbReference type="EMBL" id="QPII01000008">
    <property type="protein sequence ID" value="RCV88964.1"/>
    <property type="molecule type" value="Genomic_DNA"/>
</dbReference>
<feature type="transmembrane region" description="Helical" evidence="1">
    <location>
        <begin position="31"/>
        <end position="53"/>
    </location>
</feature>
<organism evidence="2 3">
    <name type="scientific">Billgrantia montanilacus</name>
    <dbReference type="NCBI Taxonomy" id="2282305"/>
    <lineage>
        <taxon>Bacteria</taxon>
        <taxon>Pseudomonadati</taxon>
        <taxon>Pseudomonadota</taxon>
        <taxon>Gammaproteobacteria</taxon>
        <taxon>Oceanospirillales</taxon>
        <taxon>Halomonadaceae</taxon>
        <taxon>Billgrantia</taxon>
    </lineage>
</organism>
<gene>
    <name evidence="2" type="ORF">DU505_12770</name>
</gene>
<proteinExistence type="predicted"/>
<dbReference type="OrthoDB" id="5405464at2"/>
<sequence length="149" mass="16092">MSSTSFLDTRTTDEPKTAADTRGKGVAATVYVLYLGSVMTVVTGPLGMLIALFCRRNSADWVNSHLLFQVRTFWLGALAAAVVLAAWHLLGWLGAPSWISWTLGYGFFTACLGWTMGRCGVGINRLMNNRAIDAPRSLLFGGATVSLED</sequence>
<feature type="transmembrane region" description="Helical" evidence="1">
    <location>
        <begin position="98"/>
        <end position="117"/>
    </location>
</feature>
<evidence type="ECO:0000313" key="3">
    <source>
        <dbReference type="Proteomes" id="UP000252405"/>
    </source>
</evidence>
<reference evidence="2 3" key="1">
    <citation type="submission" date="2018-07" db="EMBL/GenBank/DDBJ databases">
        <title>Halomonas montanilacus sp. nov., isolated from Lake Pengyan on Tibetan Plateau.</title>
        <authorList>
            <person name="Lu H."/>
            <person name="Xing P."/>
            <person name="Wu Q."/>
        </authorList>
    </citation>
    <scope>NUCLEOTIDE SEQUENCE [LARGE SCALE GENOMIC DNA]</scope>
    <source>
        <strain evidence="2 3">PYC7W</strain>
    </source>
</reference>
<keyword evidence="1" id="KW-0472">Membrane</keyword>
<dbReference type="AlphaFoldDB" id="A0A368TW90"/>
<dbReference type="RefSeq" id="WP_114479367.1">
    <property type="nucleotide sequence ID" value="NZ_QPII01000008.1"/>
</dbReference>
<accession>A0A368TW90</accession>
<name>A0A368TW90_9GAMM</name>
<evidence type="ECO:0000313" key="2">
    <source>
        <dbReference type="EMBL" id="RCV88964.1"/>
    </source>
</evidence>
<dbReference type="Proteomes" id="UP000252405">
    <property type="component" value="Unassembled WGS sequence"/>
</dbReference>
<comment type="caution">
    <text evidence="2">The sequence shown here is derived from an EMBL/GenBank/DDBJ whole genome shotgun (WGS) entry which is preliminary data.</text>
</comment>
<keyword evidence="1" id="KW-0812">Transmembrane</keyword>
<feature type="transmembrane region" description="Helical" evidence="1">
    <location>
        <begin position="73"/>
        <end position="92"/>
    </location>
</feature>
<protein>
    <recommendedName>
        <fullName evidence="4">Transmembrane protein</fullName>
    </recommendedName>
</protein>
<evidence type="ECO:0000256" key="1">
    <source>
        <dbReference type="SAM" id="Phobius"/>
    </source>
</evidence>
<keyword evidence="1" id="KW-1133">Transmembrane helix</keyword>
<keyword evidence="3" id="KW-1185">Reference proteome</keyword>